<accession>A0A1T4YJN2</accession>
<dbReference type="Proteomes" id="UP000190774">
    <property type="component" value="Unassembled WGS sequence"/>
</dbReference>
<sequence length="266" mass="29421">MRGHLTLTASAYDDGRTYLSQQSFRAPLHLSKPHEDAGALVVNIVNPTAGIFDGDCIELAAEAESRASVILTTPSASRVYRSRSGGPARVFQKFTARSGSHLEFFPEPFIPQAGARYQQQTELHVEGSGTLLYFDWLSPGRVASGEVFQYAELLWDLDVWCDGVLAARERYRLSPEDDSLESMLRISPQAHYLGCFFLGAPSLPVESLEALNSPEAYLGFGPLKTGGYTIKAICRDSLSARRVLQDLRRLLYTALEKPMPTLGRYL</sequence>
<dbReference type="Pfam" id="PF01774">
    <property type="entry name" value="UreD"/>
    <property type="match status" value="1"/>
</dbReference>
<comment type="subunit">
    <text evidence="3">UreD, UreF and UreG form a complex that acts as a GTP-hydrolysis-dependent molecular chaperone, activating the urease apoprotein by helping to assemble the nickel containing metallocenter of UreC. The UreE protein probably delivers the nickel.</text>
</comment>
<dbReference type="GO" id="GO:0016151">
    <property type="term" value="F:nickel cation binding"/>
    <property type="evidence" value="ECO:0007669"/>
    <property type="project" value="UniProtKB-UniRule"/>
</dbReference>
<evidence type="ECO:0000256" key="2">
    <source>
        <dbReference type="ARBA" id="ARBA00023186"/>
    </source>
</evidence>
<dbReference type="AlphaFoldDB" id="A0A1T4YJN2"/>
<keyword evidence="2 3" id="KW-0143">Chaperone</keyword>
<dbReference type="EMBL" id="FUYE01000012">
    <property type="protein sequence ID" value="SKB01485.1"/>
    <property type="molecule type" value="Genomic_DNA"/>
</dbReference>
<dbReference type="PANTHER" id="PTHR33643">
    <property type="entry name" value="UREASE ACCESSORY PROTEIN D"/>
    <property type="match status" value="1"/>
</dbReference>
<comment type="function">
    <text evidence="3">Required for maturation of urease via the functional incorporation of the urease nickel metallocenter.</text>
</comment>
<dbReference type="STRING" id="48467.SAMN02745166_03383"/>
<keyword evidence="3" id="KW-0963">Cytoplasm</keyword>
<dbReference type="InterPro" id="IPR002669">
    <property type="entry name" value="UreD"/>
</dbReference>
<evidence type="ECO:0000313" key="4">
    <source>
        <dbReference type="EMBL" id="SKB01485.1"/>
    </source>
</evidence>
<dbReference type="RefSeq" id="WP_139373313.1">
    <property type="nucleotide sequence ID" value="NZ_FUYE01000012.1"/>
</dbReference>
<comment type="similarity">
    <text evidence="1 3">Belongs to the UreD family.</text>
</comment>
<reference evidence="5" key="1">
    <citation type="submission" date="2017-02" db="EMBL/GenBank/DDBJ databases">
        <authorList>
            <person name="Varghese N."/>
            <person name="Submissions S."/>
        </authorList>
    </citation>
    <scope>NUCLEOTIDE SEQUENCE [LARGE SCALE GENOMIC DNA]</scope>
    <source>
        <strain evidence="5">ATCC 700200</strain>
    </source>
</reference>
<dbReference type="OrthoDB" id="5328682at2"/>
<dbReference type="PANTHER" id="PTHR33643:SF1">
    <property type="entry name" value="UREASE ACCESSORY PROTEIN D"/>
    <property type="match status" value="1"/>
</dbReference>
<gene>
    <name evidence="3" type="primary">ureD</name>
    <name evidence="4" type="ORF">SAMN02745166_03383</name>
</gene>
<evidence type="ECO:0000256" key="3">
    <source>
        <dbReference type="HAMAP-Rule" id="MF_01384"/>
    </source>
</evidence>
<keyword evidence="3" id="KW-0996">Nickel insertion</keyword>
<comment type="subcellular location">
    <subcellularLocation>
        <location evidence="3">Cytoplasm</location>
    </subcellularLocation>
</comment>
<dbReference type="GO" id="GO:0005737">
    <property type="term" value="C:cytoplasm"/>
    <property type="evidence" value="ECO:0007669"/>
    <property type="project" value="UniProtKB-SubCell"/>
</dbReference>
<name>A0A1T4YJN2_9BACT</name>
<keyword evidence="5" id="KW-1185">Reference proteome</keyword>
<evidence type="ECO:0000313" key="5">
    <source>
        <dbReference type="Proteomes" id="UP000190774"/>
    </source>
</evidence>
<organism evidence="4 5">
    <name type="scientific">Prosthecobacter debontii</name>
    <dbReference type="NCBI Taxonomy" id="48467"/>
    <lineage>
        <taxon>Bacteria</taxon>
        <taxon>Pseudomonadati</taxon>
        <taxon>Verrucomicrobiota</taxon>
        <taxon>Verrucomicrobiia</taxon>
        <taxon>Verrucomicrobiales</taxon>
        <taxon>Verrucomicrobiaceae</taxon>
        <taxon>Prosthecobacter</taxon>
    </lineage>
</organism>
<dbReference type="HAMAP" id="MF_01384">
    <property type="entry name" value="UreD"/>
    <property type="match status" value="1"/>
</dbReference>
<evidence type="ECO:0000256" key="1">
    <source>
        <dbReference type="ARBA" id="ARBA00007177"/>
    </source>
</evidence>
<protein>
    <recommendedName>
        <fullName evidence="3">Urease accessory protein UreD</fullName>
    </recommendedName>
</protein>
<proteinExistence type="inferred from homology"/>